<dbReference type="EMBL" id="MBEW02000025">
    <property type="protein sequence ID" value="RDY20630.1"/>
    <property type="molecule type" value="Genomic_DNA"/>
</dbReference>
<dbReference type="RefSeq" id="WP_001058404.1">
    <property type="nucleotide sequence ID" value="NZ_MBEW02000025.1"/>
</dbReference>
<evidence type="ECO:0000313" key="2">
    <source>
        <dbReference type="Proteomes" id="UP000093352"/>
    </source>
</evidence>
<proteinExistence type="predicted"/>
<accession>A0A371IJI2</accession>
<keyword evidence="2" id="KW-1185">Reference proteome</keyword>
<name>A0A371IJI2_9FIRM</name>
<comment type="caution">
    <text evidence="1">The sequence shown here is derived from an EMBL/GenBank/DDBJ whole genome shotgun (WGS) entry which is preliminary data.</text>
</comment>
<organism evidence="1 2">
    <name type="scientific">Criibacterium bergeronii</name>
    <dbReference type="NCBI Taxonomy" id="1871336"/>
    <lineage>
        <taxon>Bacteria</taxon>
        <taxon>Bacillati</taxon>
        <taxon>Bacillota</taxon>
        <taxon>Clostridia</taxon>
        <taxon>Peptostreptococcales</taxon>
        <taxon>Filifactoraceae</taxon>
        <taxon>Criibacterium</taxon>
    </lineage>
</organism>
<evidence type="ECO:0008006" key="3">
    <source>
        <dbReference type="Google" id="ProtNLM"/>
    </source>
</evidence>
<reference evidence="1 2" key="1">
    <citation type="journal article" date="2016" name="Genome Announc.">
        <title>Draft Genome Sequence of Criibacterium bergeronii gen. nov., sp. nov., Strain CCRI-22567T, Isolated from a Vaginal Sample from a Woman with Bacterial Vaginosis.</title>
        <authorList>
            <person name="Maheux A.F."/>
            <person name="Berube E."/>
            <person name="Boudreau D.K."/>
            <person name="Raymond F."/>
            <person name="Corbeil J."/>
            <person name="Roy P.H."/>
            <person name="Boissinot M."/>
            <person name="Omar R.F."/>
        </authorList>
    </citation>
    <scope>NUCLEOTIDE SEQUENCE [LARGE SCALE GENOMIC DNA]</scope>
    <source>
        <strain evidence="1 2">CCRI-22567</strain>
    </source>
</reference>
<dbReference type="AlphaFoldDB" id="A0A371IJI2"/>
<evidence type="ECO:0000313" key="1">
    <source>
        <dbReference type="EMBL" id="RDY20630.1"/>
    </source>
</evidence>
<dbReference type="Proteomes" id="UP000093352">
    <property type="component" value="Unassembled WGS sequence"/>
</dbReference>
<sequence length="48" mass="5802">MNNELLKYSLQLSMLSILLSKHLLNDIEYRKIKLKLMKKYNISTELYL</sequence>
<gene>
    <name evidence="1" type="ORF">BBG48_009005</name>
</gene>
<protein>
    <recommendedName>
        <fullName evidence="3">Conjugal transfer protein</fullName>
    </recommendedName>
</protein>